<dbReference type="PROSITE" id="PS01124">
    <property type="entry name" value="HTH_ARAC_FAMILY_2"/>
    <property type="match status" value="1"/>
</dbReference>
<dbReference type="PANTHER" id="PTHR47893">
    <property type="entry name" value="REGULATORY PROTEIN PCHR"/>
    <property type="match status" value="1"/>
</dbReference>
<gene>
    <name evidence="5" type="ORF">AKJ17_04555</name>
</gene>
<keyword evidence="3" id="KW-0804">Transcription</keyword>
<dbReference type="PROSITE" id="PS00041">
    <property type="entry name" value="HTH_ARAC_FAMILY_1"/>
    <property type="match status" value="1"/>
</dbReference>
<dbReference type="Gene3D" id="1.10.10.60">
    <property type="entry name" value="Homeodomain-like"/>
    <property type="match status" value="2"/>
</dbReference>
<dbReference type="GO" id="GO:0003700">
    <property type="term" value="F:DNA-binding transcription factor activity"/>
    <property type="evidence" value="ECO:0007669"/>
    <property type="project" value="InterPro"/>
</dbReference>
<dbReference type="InterPro" id="IPR053142">
    <property type="entry name" value="PchR_regulatory_protein"/>
</dbReference>
<evidence type="ECO:0000259" key="4">
    <source>
        <dbReference type="PROSITE" id="PS01124"/>
    </source>
</evidence>
<keyword evidence="6" id="KW-1185">Reference proteome</keyword>
<comment type="caution">
    <text evidence="5">The sequence shown here is derived from an EMBL/GenBank/DDBJ whole genome shotgun (WGS) entry which is preliminary data.</text>
</comment>
<dbReference type="Pfam" id="PF12833">
    <property type="entry name" value="HTH_18"/>
    <property type="match status" value="1"/>
</dbReference>
<evidence type="ECO:0000313" key="6">
    <source>
        <dbReference type="Proteomes" id="UP000037515"/>
    </source>
</evidence>
<dbReference type="AlphaFoldDB" id="A0A0M0HS21"/>
<dbReference type="Proteomes" id="UP000037515">
    <property type="component" value="Unassembled WGS sequence"/>
</dbReference>
<dbReference type="PANTHER" id="PTHR47893:SF1">
    <property type="entry name" value="REGULATORY PROTEIN PCHR"/>
    <property type="match status" value="1"/>
</dbReference>
<dbReference type="InterPro" id="IPR009057">
    <property type="entry name" value="Homeodomain-like_sf"/>
</dbReference>
<dbReference type="STRING" id="693.AKJ17_04555"/>
<evidence type="ECO:0000313" key="5">
    <source>
        <dbReference type="EMBL" id="KOO04692.1"/>
    </source>
</evidence>
<sequence>MRNHQMEYGSSQFRVPKVVLTQTVSDQDKHIIMSHSRFNDIPIVEGKLINYEVEKSFAVYGGLSTELVDSHVVSSTSAAMIVTIVLEGRLTFGYDDIEFQLDGNRQAEAVLVNLTQASSFHRSIEKNNRLLKINLLFHSNWLLSRLGSQETTLPFASQHLSYLKIPVSQSLNDLTLQIIGMDQPRDFKTQLQVEATALQILTEIISHASSCTEKNATNETSVIAQSRIEDVLNYIELHLSDTLNIDTIASHFSMSGSNLQRLFRQQVGITINSYIRQRRLRNAKLSLEKGLTTITEAAYEAGYSHPANFTIAFKKTFGVPPTKVVKNECSRDSNAKRSQR</sequence>
<reference evidence="6" key="1">
    <citation type="submission" date="2015-08" db="EMBL/GenBank/DDBJ databases">
        <title>Vibrio galatheae sp. nov., a novel member of the Vibrionaceae family isolated from the Solomon Islands.</title>
        <authorList>
            <person name="Giubergia S."/>
            <person name="Machado H."/>
            <person name="Mateiu R.V."/>
            <person name="Gram L."/>
        </authorList>
    </citation>
    <scope>NUCLEOTIDE SEQUENCE [LARGE SCALE GENOMIC DNA]</scope>
    <source>
        <strain evidence="6">DSM 19584</strain>
    </source>
</reference>
<dbReference type="SMART" id="SM00342">
    <property type="entry name" value="HTH_ARAC"/>
    <property type="match status" value="1"/>
</dbReference>
<feature type="domain" description="HTH araC/xylS-type" evidence="4">
    <location>
        <begin position="229"/>
        <end position="327"/>
    </location>
</feature>
<dbReference type="GO" id="GO:0043565">
    <property type="term" value="F:sequence-specific DNA binding"/>
    <property type="evidence" value="ECO:0007669"/>
    <property type="project" value="InterPro"/>
</dbReference>
<keyword evidence="2" id="KW-0238">DNA-binding</keyword>
<accession>A0A0M0HS21</accession>
<protein>
    <submittedName>
        <fullName evidence="5">AraC family transcriptional regulator</fullName>
    </submittedName>
</protein>
<organism evidence="5 6">
    <name type="scientific">Vibrio nereis</name>
    <dbReference type="NCBI Taxonomy" id="693"/>
    <lineage>
        <taxon>Bacteria</taxon>
        <taxon>Pseudomonadati</taxon>
        <taxon>Pseudomonadota</taxon>
        <taxon>Gammaproteobacteria</taxon>
        <taxon>Vibrionales</taxon>
        <taxon>Vibrionaceae</taxon>
        <taxon>Vibrio</taxon>
    </lineage>
</organism>
<keyword evidence="1" id="KW-0805">Transcription regulation</keyword>
<name>A0A0M0HS21_VIBNE</name>
<dbReference type="InterPro" id="IPR018060">
    <property type="entry name" value="HTH_AraC"/>
</dbReference>
<proteinExistence type="predicted"/>
<evidence type="ECO:0000256" key="3">
    <source>
        <dbReference type="ARBA" id="ARBA00023163"/>
    </source>
</evidence>
<dbReference type="InterPro" id="IPR018062">
    <property type="entry name" value="HTH_AraC-typ_CS"/>
</dbReference>
<evidence type="ECO:0000256" key="1">
    <source>
        <dbReference type="ARBA" id="ARBA00023015"/>
    </source>
</evidence>
<dbReference type="PATRIC" id="fig|693.5.peg.925"/>
<dbReference type="SUPFAM" id="SSF46689">
    <property type="entry name" value="Homeodomain-like"/>
    <property type="match status" value="2"/>
</dbReference>
<dbReference type="EMBL" id="LHPJ01000005">
    <property type="protein sequence ID" value="KOO04692.1"/>
    <property type="molecule type" value="Genomic_DNA"/>
</dbReference>
<evidence type="ECO:0000256" key="2">
    <source>
        <dbReference type="ARBA" id="ARBA00023125"/>
    </source>
</evidence>